<dbReference type="SUPFAM" id="SSF81901">
    <property type="entry name" value="HCP-like"/>
    <property type="match status" value="1"/>
</dbReference>
<sequence length="1335" mass="146838">MYTGVPRDNLWLRRRGAGGMAKEATQTLPGCGYVGGAWARHSSSGCGYIARGLQPLAEGGAIRSLNAGGGVCGARTIGAVELLPYTQKRSGGGVCLLDDPLTIQHRFGSTAYKMECKLSLAAQLPSHSPKNYYFGEIPWCIFHLRMVWTFVLITASNEESPGDLSRLNQGVAICEEKLNQCPTGEIRRCAVLADLAIALFNRFASLGSINDLQLAETYQRQAIETCPIESPQHISLLGNLAAILTTRFNQLGQMENLDEAIKILGKVIIQLPRGHANHSAALSNLANSLCTRFRQEGNLEDVDTAIQLNREALALQPESPNRAGPLNNLALAIRERFGQQGNVEDIGEAIQLHREALALRPVPHPNRASSLNNLAGAIHERFRQQGNAEDINEAIRLHTEALSLRPGPHPDRASSLNNLAVAIKERFGQRGNAEDIEQAVQLHREVLGIRPAPHPDRSSALSNLAVAIHERFVRGGNVEDINEAVQLHREALALRPVLHPDRASSLNNLAGAIHGRFRQRGNVEDIDEAIQLHREALALQPGPHPDRASSLRNLAVAIQGRFGQQGNSEDINEAIQLHREALSLQPAPHPGRATSLNNLAGAIHERFWERENAEDIEEVVQLHQEALSLRPVPHPNRANSLTNLASAIHELFVLRGNVEDINDAIQLHQEALALRPAPHPSRARCLNNLAVAIWERFTHRGNVEDIDEAVQLHREALALRPGPHPDRASSLSNLAVAVRERFGQQGNTEDINESVQLHREALALRPEPHPDRANSHINLGSCLVALHTHTHTPQSVHLTDAILAFQEATFSPCNSPLDQFRAAKAWAQVAHENHHTSTMQAYVTAIGLLAQLAAFDRDLQSRQTILISRGDNLGSDAAAFAVELGQHKVAIELLEAGRSVFWAQSLHLRTPLDDLRSAHPHLASKLAELSQQLQQSSFRDTTRNFQSDTHHKVISMEAEGWKCRQLNDEWNQTVESVRSSVPGFEDFMQPKGIVKLQQAAKHGPVVVLNAGRSSCHALIVHFSGKVDCVLLPELRTRNFVNYLAQIVQAISSATFHSFLATSLNRGFDSDSTDRLIGKLVYEKSQSPTDWFQAVLAILWIHLVNPVIQHLKLQNMVVSNRALHLPAHPRRRNIPPRINELLEGIAEDSRKDSAGMADTLGTLEFPASVNTVLPNLQNSSIFHFAGHGVQDTNKPLQSALLIDSDKLTVSKIMEKSGFSHDGPETNGRDMGLAFLSACQTAMGDQKVPDEAMHLAATLLFTGFRSVVATMWTIHDPDGPEIAEVFYGHLFRNVDPISSPPVFPDLNESAEALHLALAKLRIQVPLLRWVPFVHYGL</sequence>
<name>A0AAD7G262_MYCRO</name>
<organism evidence="2 3">
    <name type="scientific">Mycena rosella</name>
    <name type="common">Pink bonnet</name>
    <name type="synonym">Agaricus rosellus</name>
    <dbReference type="NCBI Taxonomy" id="1033263"/>
    <lineage>
        <taxon>Eukaryota</taxon>
        <taxon>Fungi</taxon>
        <taxon>Dikarya</taxon>
        <taxon>Basidiomycota</taxon>
        <taxon>Agaricomycotina</taxon>
        <taxon>Agaricomycetes</taxon>
        <taxon>Agaricomycetidae</taxon>
        <taxon>Agaricales</taxon>
        <taxon>Marasmiineae</taxon>
        <taxon>Mycenaceae</taxon>
        <taxon>Mycena</taxon>
    </lineage>
</organism>
<feature type="domain" description="CHAT" evidence="1">
    <location>
        <begin position="1162"/>
        <end position="1290"/>
    </location>
</feature>
<dbReference type="PANTHER" id="PTHR19959:SF119">
    <property type="entry name" value="FUNGAL LIPASE-LIKE DOMAIN-CONTAINING PROTEIN"/>
    <property type="match status" value="1"/>
</dbReference>
<evidence type="ECO:0000313" key="2">
    <source>
        <dbReference type="EMBL" id="KAJ7651777.1"/>
    </source>
</evidence>
<evidence type="ECO:0000259" key="1">
    <source>
        <dbReference type="Pfam" id="PF12770"/>
    </source>
</evidence>
<dbReference type="Pfam" id="PF12770">
    <property type="entry name" value="CHAT"/>
    <property type="match status" value="1"/>
</dbReference>
<dbReference type="SUPFAM" id="SSF48452">
    <property type="entry name" value="TPR-like"/>
    <property type="match status" value="2"/>
</dbReference>
<evidence type="ECO:0000313" key="3">
    <source>
        <dbReference type="Proteomes" id="UP001221757"/>
    </source>
</evidence>
<reference evidence="2" key="1">
    <citation type="submission" date="2023-03" db="EMBL/GenBank/DDBJ databases">
        <title>Massive genome expansion in bonnet fungi (Mycena s.s.) driven by repeated elements and novel gene families across ecological guilds.</title>
        <authorList>
            <consortium name="Lawrence Berkeley National Laboratory"/>
            <person name="Harder C.B."/>
            <person name="Miyauchi S."/>
            <person name="Viragh M."/>
            <person name="Kuo A."/>
            <person name="Thoen E."/>
            <person name="Andreopoulos B."/>
            <person name="Lu D."/>
            <person name="Skrede I."/>
            <person name="Drula E."/>
            <person name="Henrissat B."/>
            <person name="Morin E."/>
            <person name="Kohler A."/>
            <person name="Barry K."/>
            <person name="LaButti K."/>
            <person name="Morin E."/>
            <person name="Salamov A."/>
            <person name="Lipzen A."/>
            <person name="Mereny Z."/>
            <person name="Hegedus B."/>
            <person name="Baldrian P."/>
            <person name="Stursova M."/>
            <person name="Weitz H."/>
            <person name="Taylor A."/>
            <person name="Grigoriev I.V."/>
            <person name="Nagy L.G."/>
            <person name="Martin F."/>
            <person name="Kauserud H."/>
        </authorList>
    </citation>
    <scope>NUCLEOTIDE SEQUENCE</scope>
    <source>
        <strain evidence="2">CBHHK067</strain>
    </source>
</reference>
<dbReference type="InterPro" id="IPR011990">
    <property type="entry name" value="TPR-like_helical_dom_sf"/>
</dbReference>
<gene>
    <name evidence="2" type="ORF">B0H17DRAFT_1147620</name>
</gene>
<accession>A0AAD7G262</accession>
<dbReference type="Proteomes" id="UP001221757">
    <property type="component" value="Unassembled WGS sequence"/>
</dbReference>
<protein>
    <submittedName>
        <fullName evidence="2">CHAT domain-containing protein</fullName>
    </submittedName>
</protein>
<dbReference type="InterPro" id="IPR024983">
    <property type="entry name" value="CHAT_dom"/>
</dbReference>
<comment type="caution">
    <text evidence="2">The sequence shown here is derived from an EMBL/GenBank/DDBJ whole genome shotgun (WGS) entry which is preliminary data.</text>
</comment>
<dbReference type="Gene3D" id="1.25.40.10">
    <property type="entry name" value="Tetratricopeptide repeat domain"/>
    <property type="match status" value="5"/>
</dbReference>
<dbReference type="EMBL" id="JARKIE010000359">
    <property type="protein sequence ID" value="KAJ7651777.1"/>
    <property type="molecule type" value="Genomic_DNA"/>
</dbReference>
<proteinExistence type="predicted"/>
<dbReference type="Pfam" id="PF13374">
    <property type="entry name" value="TPR_10"/>
    <property type="match status" value="1"/>
</dbReference>
<keyword evidence="3" id="KW-1185">Reference proteome</keyword>
<dbReference type="PANTHER" id="PTHR19959">
    <property type="entry name" value="KINESIN LIGHT CHAIN"/>
    <property type="match status" value="1"/>
</dbReference>